<dbReference type="KEGG" id="rmb:K529_005525"/>
<dbReference type="EMBL" id="CP015230">
    <property type="protein sequence ID" value="ANP40221.1"/>
    <property type="molecule type" value="Genomic_DNA"/>
</dbReference>
<protein>
    <submittedName>
        <fullName evidence="1">Uncharacterized protein</fullName>
    </submittedName>
</protein>
<gene>
    <name evidence="1" type="ORF">K529_005525</name>
</gene>
<evidence type="ECO:0000313" key="2">
    <source>
        <dbReference type="Proteomes" id="UP000013243"/>
    </source>
</evidence>
<name>A0A1B1A101_9RHOB</name>
<reference evidence="1 2" key="1">
    <citation type="journal article" date="2016" name="ISME J.">
        <title>Global occurrence and heterogeneity of the Roseobacter-clade species Ruegeria mobilis.</title>
        <authorList>
            <person name="Sonnenschein E."/>
            <person name="Gram L."/>
        </authorList>
    </citation>
    <scope>NUCLEOTIDE SEQUENCE [LARGE SCALE GENOMIC DNA]</scope>
    <source>
        <strain evidence="1 2">F1926</strain>
    </source>
</reference>
<evidence type="ECO:0000313" key="1">
    <source>
        <dbReference type="EMBL" id="ANP40221.1"/>
    </source>
</evidence>
<accession>A0A1B1A101</accession>
<proteinExistence type="predicted"/>
<dbReference type="Proteomes" id="UP000013243">
    <property type="component" value="Chromosome"/>
</dbReference>
<sequence length="94" mass="10876">MRILELDSKYLPNASMIIFLSAEYEDWAKMVNSRSQQGDDILLSQAFASQDSMRQAAEAHARLERIPLLHVQQTYGRLDETVLKCAEFIRENMK</sequence>
<dbReference type="AlphaFoldDB" id="A0A1B1A101"/>
<organism evidence="1 2">
    <name type="scientific">Tritonibacter mobilis F1926</name>
    <dbReference type="NCBI Taxonomy" id="1265309"/>
    <lineage>
        <taxon>Bacteria</taxon>
        <taxon>Pseudomonadati</taxon>
        <taxon>Pseudomonadota</taxon>
        <taxon>Alphaproteobacteria</taxon>
        <taxon>Rhodobacterales</taxon>
        <taxon>Paracoccaceae</taxon>
        <taxon>Tritonibacter</taxon>
    </lineage>
</organism>